<dbReference type="PROSITE" id="PS01196">
    <property type="entry name" value="PEPT_TRNA_HYDROL_2"/>
    <property type="match status" value="1"/>
</dbReference>
<evidence type="ECO:0000256" key="5">
    <source>
        <dbReference type="ARBA" id="ARBA00038063"/>
    </source>
</evidence>
<evidence type="ECO:0000256" key="6">
    <source>
        <dbReference type="ARBA" id="ARBA00048707"/>
    </source>
</evidence>
<name>A0A917APU3_9MICC</name>
<dbReference type="NCBIfam" id="TIGR00447">
    <property type="entry name" value="pth"/>
    <property type="match status" value="1"/>
</dbReference>
<evidence type="ECO:0000256" key="7">
    <source>
        <dbReference type="ARBA" id="ARBA00050038"/>
    </source>
</evidence>
<dbReference type="CDD" id="cd00462">
    <property type="entry name" value="PTH"/>
    <property type="match status" value="1"/>
</dbReference>
<keyword evidence="4 8" id="KW-0694">RNA-binding</keyword>
<comment type="subcellular location">
    <subcellularLocation>
        <location evidence="8">Cytoplasm</location>
    </subcellularLocation>
</comment>
<dbReference type="GO" id="GO:0006515">
    <property type="term" value="P:protein quality control for misfolded or incompletely synthesized proteins"/>
    <property type="evidence" value="ECO:0007669"/>
    <property type="project" value="UniProtKB-UniRule"/>
</dbReference>
<evidence type="ECO:0000256" key="9">
    <source>
        <dbReference type="RuleBase" id="RU000673"/>
    </source>
</evidence>
<dbReference type="InterPro" id="IPR001328">
    <property type="entry name" value="Pept_tRNA_hydro"/>
</dbReference>
<feature type="site" description="Stabilizes the basic form of H active site to accept a proton" evidence="8">
    <location>
        <position position="102"/>
    </location>
</feature>
<evidence type="ECO:0000256" key="8">
    <source>
        <dbReference type="HAMAP-Rule" id="MF_00083"/>
    </source>
</evidence>
<dbReference type="Pfam" id="PF01195">
    <property type="entry name" value="Pept_tRNA_hydro"/>
    <property type="match status" value="1"/>
</dbReference>
<dbReference type="InterPro" id="IPR036416">
    <property type="entry name" value="Pept_tRNA_hydro_sf"/>
</dbReference>
<dbReference type="Proteomes" id="UP000633136">
    <property type="component" value="Unassembled WGS sequence"/>
</dbReference>
<reference evidence="11" key="1">
    <citation type="journal article" date="2014" name="Int. J. Syst. Evol. Microbiol.">
        <title>Complete genome sequence of Corynebacterium casei LMG S-19264T (=DSM 44701T), isolated from a smear-ripened cheese.</title>
        <authorList>
            <consortium name="US DOE Joint Genome Institute (JGI-PGF)"/>
            <person name="Walter F."/>
            <person name="Albersmeier A."/>
            <person name="Kalinowski J."/>
            <person name="Ruckert C."/>
        </authorList>
    </citation>
    <scope>NUCLEOTIDE SEQUENCE</scope>
    <source>
        <strain evidence="11">CGMCC 1.15388</strain>
    </source>
</reference>
<comment type="function">
    <text evidence="8">Hydrolyzes ribosome-free peptidyl-tRNAs (with 1 or more amino acids incorporated), which drop off the ribosome during protein synthesis, or as a result of ribosome stalling.</text>
</comment>
<comment type="function">
    <text evidence="8">Catalyzes the release of premature peptidyl moieties from peptidyl-tRNA molecules trapped in stalled 50S ribosomal subunits, and thus maintains levels of free tRNAs and 50S ribosomes.</text>
</comment>
<evidence type="ECO:0000313" key="11">
    <source>
        <dbReference type="EMBL" id="GGE66446.1"/>
    </source>
</evidence>
<evidence type="ECO:0000256" key="10">
    <source>
        <dbReference type="RuleBase" id="RU004320"/>
    </source>
</evidence>
<comment type="similarity">
    <text evidence="5 8 10">Belongs to the PTH family.</text>
</comment>
<dbReference type="GO" id="GO:0005737">
    <property type="term" value="C:cytoplasm"/>
    <property type="evidence" value="ECO:0007669"/>
    <property type="project" value="UniProtKB-SubCell"/>
</dbReference>
<dbReference type="PANTHER" id="PTHR17224:SF1">
    <property type="entry name" value="PEPTIDYL-TRNA HYDROLASE"/>
    <property type="match status" value="1"/>
</dbReference>
<evidence type="ECO:0000256" key="2">
    <source>
        <dbReference type="ARBA" id="ARBA00022555"/>
    </source>
</evidence>
<comment type="catalytic activity">
    <reaction evidence="6 8 9">
        <text>an N-acyl-L-alpha-aminoacyl-tRNA + H2O = an N-acyl-L-amino acid + a tRNA + H(+)</text>
        <dbReference type="Rhea" id="RHEA:54448"/>
        <dbReference type="Rhea" id="RHEA-COMP:10123"/>
        <dbReference type="Rhea" id="RHEA-COMP:13883"/>
        <dbReference type="ChEBI" id="CHEBI:15377"/>
        <dbReference type="ChEBI" id="CHEBI:15378"/>
        <dbReference type="ChEBI" id="CHEBI:59874"/>
        <dbReference type="ChEBI" id="CHEBI:78442"/>
        <dbReference type="ChEBI" id="CHEBI:138191"/>
        <dbReference type="EC" id="3.1.1.29"/>
    </reaction>
</comment>
<dbReference type="GO" id="GO:0072344">
    <property type="term" value="P:rescue of stalled ribosome"/>
    <property type="evidence" value="ECO:0007669"/>
    <property type="project" value="UniProtKB-UniRule"/>
</dbReference>
<dbReference type="EMBL" id="BMIS01000004">
    <property type="protein sequence ID" value="GGE66446.1"/>
    <property type="molecule type" value="Genomic_DNA"/>
</dbReference>
<dbReference type="InterPro" id="IPR018171">
    <property type="entry name" value="Pept_tRNA_hydro_CS"/>
</dbReference>
<feature type="binding site" evidence="8">
    <location>
        <position position="75"/>
    </location>
    <ligand>
        <name>tRNA</name>
        <dbReference type="ChEBI" id="CHEBI:17843"/>
    </ligand>
</feature>
<feature type="site" description="Discriminates between blocked and unblocked aminoacyl-tRNA" evidence="8">
    <location>
        <position position="18"/>
    </location>
</feature>
<comment type="caution">
    <text evidence="11">The sequence shown here is derived from an EMBL/GenBank/DDBJ whole genome shotgun (WGS) entry which is preliminary data.</text>
</comment>
<dbReference type="SUPFAM" id="SSF53178">
    <property type="entry name" value="Peptidyl-tRNA hydrolase-like"/>
    <property type="match status" value="1"/>
</dbReference>
<evidence type="ECO:0000256" key="4">
    <source>
        <dbReference type="ARBA" id="ARBA00022884"/>
    </source>
</evidence>
<accession>A0A917APU3</accession>
<organism evidence="11 12">
    <name type="scientific">Nesterenkonia cremea</name>
    <dbReference type="NCBI Taxonomy" id="1882340"/>
    <lineage>
        <taxon>Bacteria</taxon>
        <taxon>Bacillati</taxon>
        <taxon>Actinomycetota</taxon>
        <taxon>Actinomycetes</taxon>
        <taxon>Micrococcales</taxon>
        <taxon>Micrococcaceae</taxon>
        <taxon>Nesterenkonia</taxon>
    </lineage>
</organism>
<evidence type="ECO:0000256" key="3">
    <source>
        <dbReference type="ARBA" id="ARBA00022801"/>
    </source>
</evidence>
<feature type="binding site" evidence="8">
    <location>
        <position position="23"/>
    </location>
    <ligand>
        <name>tRNA</name>
        <dbReference type="ChEBI" id="CHEBI:17843"/>
    </ligand>
</feature>
<dbReference type="Gene3D" id="3.40.50.1470">
    <property type="entry name" value="Peptidyl-tRNA hydrolase"/>
    <property type="match status" value="1"/>
</dbReference>
<dbReference type="EC" id="3.1.1.29" evidence="1 8"/>
<dbReference type="AlphaFoldDB" id="A0A917APU3"/>
<dbReference type="PROSITE" id="PS01195">
    <property type="entry name" value="PEPT_TRNA_HYDROL_1"/>
    <property type="match status" value="1"/>
</dbReference>
<keyword evidence="2 8" id="KW-0820">tRNA-binding</keyword>
<evidence type="ECO:0000256" key="1">
    <source>
        <dbReference type="ARBA" id="ARBA00013260"/>
    </source>
</evidence>
<comment type="subunit">
    <text evidence="8">Monomer.</text>
</comment>
<protein>
    <recommendedName>
        <fullName evidence="7 8">Peptidyl-tRNA hydrolase</fullName>
        <shortName evidence="8">Pth</shortName>
        <ecNumber evidence="1 8">3.1.1.29</ecNumber>
    </recommendedName>
</protein>
<keyword evidence="8" id="KW-0963">Cytoplasm</keyword>
<dbReference type="PANTHER" id="PTHR17224">
    <property type="entry name" value="PEPTIDYL-TRNA HYDROLASE"/>
    <property type="match status" value="1"/>
</dbReference>
<sequence>MATETSSTGSWLVMGLGNPGSKYEGTRHNIGHMVLDELLGRMNAKYTRTKIGAQAVAARLGPGGPKAVFAVSEGYMNVSGKPTRGLMDYFGVPAENLIVVHDELDLDFGRIKIKRGGSEGGHNGLKSITQHLKGDKDYIRVRAGISRPAGRMDTADYVLQRFSSTEREELPGFVAQAADAVELTIFEGLTAAQNTIHAV</sequence>
<gene>
    <name evidence="8 11" type="primary">pth</name>
    <name evidence="11" type="ORF">GCM10011401_12160</name>
</gene>
<dbReference type="FunFam" id="3.40.50.1470:FF:000001">
    <property type="entry name" value="Peptidyl-tRNA hydrolase"/>
    <property type="match status" value="1"/>
</dbReference>
<dbReference type="HAMAP" id="MF_00083">
    <property type="entry name" value="Pept_tRNA_hydro_bact"/>
    <property type="match status" value="1"/>
</dbReference>
<feature type="binding site" evidence="8">
    <location>
        <position position="77"/>
    </location>
    <ligand>
        <name>tRNA</name>
        <dbReference type="ChEBI" id="CHEBI:17843"/>
    </ligand>
</feature>
<dbReference type="GO" id="GO:0000049">
    <property type="term" value="F:tRNA binding"/>
    <property type="evidence" value="ECO:0007669"/>
    <property type="project" value="UniProtKB-UniRule"/>
</dbReference>
<dbReference type="RefSeq" id="WP_188683753.1">
    <property type="nucleotide sequence ID" value="NZ_BMIS01000004.1"/>
</dbReference>
<reference evidence="11" key="2">
    <citation type="submission" date="2020-09" db="EMBL/GenBank/DDBJ databases">
        <authorList>
            <person name="Sun Q."/>
            <person name="Zhou Y."/>
        </authorList>
    </citation>
    <scope>NUCLEOTIDE SEQUENCE</scope>
    <source>
        <strain evidence="11">CGMCC 1.15388</strain>
    </source>
</reference>
<feature type="active site" description="Proton acceptor" evidence="8">
    <location>
        <position position="28"/>
    </location>
</feature>
<keyword evidence="3 8" id="KW-0378">Hydrolase</keyword>
<dbReference type="GO" id="GO:0004045">
    <property type="term" value="F:peptidyl-tRNA hydrolase activity"/>
    <property type="evidence" value="ECO:0007669"/>
    <property type="project" value="UniProtKB-UniRule"/>
</dbReference>
<keyword evidence="12" id="KW-1185">Reference proteome</keyword>
<evidence type="ECO:0000313" key="12">
    <source>
        <dbReference type="Proteomes" id="UP000633136"/>
    </source>
</evidence>
<proteinExistence type="inferred from homology"/>
<feature type="binding site" evidence="8">
    <location>
        <position position="123"/>
    </location>
    <ligand>
        <name>tRNA</name>
        <dbReference type="ChEBI" id="CHEBI:17843"/>
    </ligand>
</feature>